<dbReference type="AlphaFoldDB" id="A0A934KMP4"/>
<dbReference type="EMBL" id="JAEKNN010000025">
    <property type="protein sequence ID" value="MBJ7608800.1"/>
    <property type="molecule type" value="Genomic_DNA"/>
</dbReference>
<accession>A0A934KMP4</accession>
<reference evidence="3 4" key="1">
    <citation type="submission" date="2020-10" db="EMBL/GenBank/DDBJ databases">
        <title>Ca. Dormibacterota MAGs.</title>
        <authorList>
            <person name="Montgomery K."/>
        </authorList>
    </citation>
    <scope>NUCLEOTIDE SEQUENCE [LARGE SCALE GENOMIC DNA]</scope>
    <source>
        <strain evidence="3">Mitchell_Peninsula_5</strain>
    </source>
</reference>
<proteinExistence type="predicted"/>
<evidence type="ECO:0000256" key="2">
    <source>
        <dbReference type="SAM" id="SignalP"/>
    </source>
</evidence>
<feature type="chain" id="PRO_5037082534" description="DUF3558 domain-containing protein" evidence="2">
    <location>
        <begin position="24"/>
        <end position="177"/>
    </location>
</feature>
<feature type="signal peptide" evidence="2">
    <location>
        <begin position="1"/>
        <end position="23"/>
    </location>
</feature>
<dbReference type="Proteomes" id="UP000614410">
    <property type="component" value="Unassembled WGS sequence"/>
</dbReference>
<evidence type="ECO:0000313" key="4">
    <source>
        <dbReference type="Proteomes" id="UP000614410"/>
    </source>
</evidence>
<feature type="region of interest" description="Disordered" evidence="1">
    <location>
        <begin position="33"/>
        <end position="58"/>
    </location>
</feature>
<feature type="compositionally biased region" description="Low complexity" evidence="1">
    <location>
        <begin position="33"/>
        <end position="52"/>
    </location>
</feature>
<evidence type="ECO:0000313" key="3">
    <source>
        <dbReference type="EMBL" id="MBJ7608800.1"/>
    </source>
</evidence>
<sequence>MSRFAPRFRAQALAAALTGCALAACGQSASPASAGSSSAAGGNSSSSAPASDPADHPCDFVTQAEAEAIMGSPIASPHVGVAGGCNYSASDQTTKETIVHFNAGERDRSDYDHSKSLLKDPQDVSGVGDAATCETITAPVVVASLFVYSGKGKRLFSIVGDACDQDKQFALKVLSRL</sequence>
<protein>
    <recommendedName>
        <fullName evidence="5">DUF3558 domain-containing protein</fullName>
    </recommendedName>
</protein>
<evidence type="ECO:0008006" key="5">
    <source>
        <dbReference type="Google" id="ProtNLM"/>
    </source>
</evidence>
<comment type="caution">
    <text evidence="3">The sequence shown here is derived from an EMBL/GenBank/DDBJ whole genome shotgun (WGS) entry which is preliminary data.</text>
</comment>
<keyword evidence="2" id="KW-0732">Signal</keyword>
<gene>
    <name evidence="3" type="ORF">JF887_05135</name>
</gene>
<name>A0A934KMP4_9BACT</name>
<organism evidence="3 4">
    <name type="scientific">Candidatus Amunia macphersoniae</name>
    <dbReference type="NCBI Taxonomy" id="3127014"/>
    <lineage>
        <taxon>Bacteria</taxon>
        <taxon>Bacillati</taxon>
        <taxon>Candidatus Dormiibacterota</taxon>
        <taxon>Candidatus Dormibacteria</taxon>
        <taxon>Candidatus Aeolococcales</taxon>
        <taxon>Candidatus Aeolococcaceae</taxon>
        <taxon>Candidatus Amunia</taxon>
    </lineage>
</organism>
<evidence type="ECO:0000256" key="1">
    <source>
        <dbReference type="SAM" id="MobiDB-lite"/>
    </source>
</evidence>
<dbReference type="PROSITE" id="PS51257">
    <property type="entry name" value="PROKAR_LIPOPROTEIN"/>
    <property type="match status" value="1"/>
</dbReference>